<keyword evidence="5 7" id="KW-1133">Transmembrane helix</keyword>
<evidence type="ECO:0000256" key="2">
    <source>
        <dbReference type="ARBA" id="ARBA00022448"/>
    </source>
</evidence>
<dbReference type="KEGG" id="mala:NCTC10135_00924"/>
<feature type="non-terminal residue" evidence="8">
    <location>
        <position position="78"/>
    </location>
</feature>
<dbReference type="EMBL" id="LS991949">
    <property type="protein sequence ID" value="SYV90400.1"/>
    <property type="molecule type" value="Genomic_DNA"/>
</dbReference>
<comment type="subcellular location">
    <subcellularLocation>
        <location evidence="1">Cell membrane</location>
        <topology evidence="1">Multi-pass membrane protein</topology>
    </subcellularLocation>
</comment>
<evidence type="ECO:0000256" key="7">
    <source>
        <dbReference type="SAM" id="Phobius"/>
    </source>
</evidence>
<keyword evidence="6 7" id="KW-0472">Membrane</keyword>
<dbReference type="AlphaFoldDB" id="A0A3B0P261"/>
<evidence type="ECO:0000256" key="4">
    <source>
        <dbReference type="ARBA" id="ARBA00022692"/>
    </source>
</evidence>
<dbReference type="SUPFAM" id="SSF161098">
    <property type="entry name" value="MetI-like"/>
    <property type="match status" value="1"/>
</dbReference>
<accession>A0A3B0P261</accession>
<name>A0A3B0P261_9BACT</name>
<evidence type="ECO:0000256" key="6">
    <source>
        <dbReference type="ARBA" id="ARBA00023136"/>
    </source>
</evidence>
<keyword evidence="2" id="KW-0813">Transport</keyword>
<gene>
    <name evidence="8" type="ORF">NCTC10135_00924</name>
</gene>
<dbReference type="PANTHER" id="PTHR30043">
    <property type="entry name" value="PHOSPHONATES TRANSPORT SYSTEM PERMEASE PROTEIN"/>
    <property type="match status" value="1"/>
</dbReference>
<dbReference type="InterPro" id="IPR035906">
    <property type="entry name" value="MetI-like_sf"/>
</dbReference>
<evidence type="ECO:0000313" key="9">
    <source>
        <dbReference type="Proteomes" id="UP000259864"/>
    </source>
</evidence>
<sequence length="78" mass="8762">MKSYQAAIAIGNTKTLAFKSSIFPYLIKRIISYGFYSFEMVIRFAAILSIVGIGTIGQLLSDQYATEDNFSHMSIVLW</sequence>
<keyword evidence="3" id="KW-1003">Cell membrane</keyword>
<dbReference type="GO" id="GO:0005886">
    <property type="term" value="C:plasma membrane"/>
    <property type="evidence" value="ECO:0007669"/>
    <property type="project" value="UniProtKB-SubCell"/>
</dbReference>
<keyword evidence="4 7" id="KW-0812">Transmembrane</keyword>
<evidence type="ECO:0000256" key="5">
    <source>
        <dbReference type="ARBA" id="ARBA00022989"/>
    </source>
</evidence>
<evidence type="ECO:0000256" key="1">
    <source>
        <dbReference type="ARBA" id="ARBA00004651"/>
    </source>
</evidence>
<dbReference type="PANTHER" id="PTHR30043:SF1">
    <property type="entry name" value="ABC TRANSPORT SYSTEM PERMEASE PROTEIN P69"/>
    <property type="match status" value="1"/>
</dbReference>
<evidence type="ECO:0000313" key="8">
    <source>
        <dbReference type="EMBL" id="SYV90400.1"/>
    </source>
</evidence>
<evidence type="ECO:0000256" key="3">
    <source>
        <dbReference type="ARBA" id="ARBA00022475"/>
    </source>
</evidence>
<feature type="transmembrane region" description="Helical" evidence="7">
    <location>
        <begin position="40"/>
        <end position="60"/>
    </location>
</feature>
<reference evidence="9" key="1">
    <citation type="submission" date="2018-06" db="EMBL/GenBank/DDBJ databases">
        <authorList>
            <consortium name="Pathogen Informatics"/>
        </authorList>
    </citation>
    <scope>NUCLEOTIDE SEQUENCE [LARGE SCALE GENOMIC DNA]</scope>
    <source>
        <strain evidence="9">NCTC10135</strain>
    </source>
</reference>
<protein>
    <submittedName>
        <fullName evidence="8">ABC-type phosphate/phosphonate transport system, permease component</fullName>
    </submittedName>
</protein>
<dbReference type="Proteomes" id="UP000259864">
    <property type="component" value="Chromosome 1"/>
</dbReference>
<dbReference type="Gene3D" id="1.10.3720.10">
    <property type="entry name" value="MetI-like"/>
    <property type="match status" value="1"/>
</dbReference>
<organism evidence="8 9">
    <name type="scientific">Metamycoplasma alkalescens</name>
    <dbReference type="NCBI Taxonomy" id="45363"/>
    <lineage>
        <taxon>Bacteria</taxon>
        <taxon>Bacillati</taxon>
        <taxon>Mycoplasmatota</taxon>
        <taxon>Mycoplasmoidales</taxon>
        <taxon>Metamycoplasmataceae</taxon>
        <taxon>Metamycoplasma</taxon>
    </lineage>
</organism>
<proteinExistence type="predicted"/>